<gene>
    <name evidence="1" type="ORF">ACFPIH_14230</name>
</gene>
<dbReference type="EMBL" id="JBHSFK010000008">
    <property type="protein sequence ID" value="MFC4500668.1"/>
    <property type="molecule type" value="Genomic_DNA"/>
</dbReference>
<comment type="caution">
    <text evidence="1">The sequence shown here is derived from an EMBL/GenBank/DDBJ whole genome shotgun (WGS) entry which is preliminary data.</text>
</comment>
<evidence type="ECO:0000313" key="1">
    <source>
        <dbReference type="EMBL" id="MFC4500668.1"/>
    </source>
</evidence>
<dbReference type="RefSeq" id="WP_381171651.1">
    <property type="nucleotide sequence ID" value="NZ_JBHSFK010000008.1"/>
</dbReference>
<name>A0ABV9AQG3_9ACTN</name>
<dbReference type="Proteomes" id="UP001595839">
    <property type="component" value="Unassembled WGS sequence"/>
</dbReference>
<keyword evidence="2" id="KW-1185">Reference proteome</keyword>
<proteinExistence type="predicted"/>
<protein>
    <submittedName>
        <fullName evidence="1">Uncharacterized protein</fullName>
    </submittedName>
</protein>
<sequence length="60" mass="6525">MSRGRLQARLTRLEQGTPEARRLGAEVLALVDEYLADGGDPAELLEMFGLAENAEEVKPA</sequence>
<reference evidence="2" key="1">
    <citation type="journal article" date="2019" name="Int. J. Syst. Evol. Microbiol.">
        <title>The Global Catalogue of Microorganisms (GCM) 10K type strain sequencing project: providing services to taxonomists for standard genome sequencing and annotation.</title>
        <authorList>
            <consortium name="The Broad Institute Genomics Platform"/>
            <consortium name="The Broad Institute Genome Sequencing Center for Infectious Disease"/>
            <person name="Wu L."/>
            <person name="Ma J."/>
        </authorList>
    </citation>
    <scope>NUCLEOTIDE SEQUENCE [LARGE SCALE GENOMIC DNA]</scope>
    <source>
        <strain evidence="2">CGMCC 4.7177</strain>
    </source>
</reference>
<evidence type="ECO:0000313" key="2">
    <source>
        <dbReference type="Proteomes" id="UP001595839"/>
    </source>
</evidence>
<organism evidence="1 2">
    <name type="scientific">Streptomyces vulcanius</name>
    <dbReference type="NCBI Taxonomy" id="1441876"/>
    <lineage>
        <taxon>Bacteria</taxon>
        <taxon>Bacillati</taxon>
        <taxon>Actinomycetota</taxon>
        <taxon>Actinomycetes</taxon>
        <taxon>Kitasatosporales</taxon>
        <taxon>Streptomycetaceae</taxon>
        <taxon>Streptomyces</taxon>
    </lineage>
</organism>
<accession>A0ABV9AQG3</accession>